<keyword evidence="5 7" id="KW-0067">ATP-binding</keyword>
<dbReference type="GO" id="GO:0005524">
    <property type="term" value="F:ATP binding"/>
    <property type="evidence" value="ECO:0007669"/>
    <property type="project" value="UniProtKB-KW"/>
</dbReference>
<dbReference type="RefSeq" id="WP_207224828.1">
    <property type="nucleotide sequence ID" value="NZ_SGWV01000010.1"/>
</dbReference>
<dbReference type="PANTHER" id="PTHR42794:SF2">
    <property type="entry name" value="ABC TRANSPORTER ATP-BINDING PROTEIN"/>
    <property type="match status" value="1"/>
</dbReference>
<comment type="caution">
    <text evidence="7">The sequence shown here is derived from an EMBL/GenBank/DDBJ whole genome shotgun (WGS) entry which is preliminary data.</text>
</comment>
<evidence type="ECO:0000256" key="4">
    <source>
        <dbReference type="ARBA" id="ARBA00022741"/>
    </source>
</evidence>
<sequence>MKIDVDGLAVRLGRRPVLGDISCTLQPGCLTALIGPNGSGKSTFMRALAGLLPHEGSIGFGATGTRRRPDRVGYMPQLSAGAVGLSVIEVVLLGRLSRLGWRVPPADLEACAGWLARLGLDALAHRPFDALSGGQRQKVMLAQALASESSLLLLDEPTSALDLRHQLDVLESVRSLTHERQLTTVAILHDLNAVARYADRVLVLANGQLVASGTPTEVLKPALLQATFGVQARCQADVDGLIQVIAIAAAPETA</sequence>
<keyword evidence="8" id="KW-1185">Reference proteome</keyword>
<evidence type="ECO:0000256" key="3">
    <source>
        <dbReference type="ARBA" id="ARBA00022475"/>
    </source>
</evidence>
<dbReference type="Proteomes" id="UP000293433">
    <property type="component" value="Unassembled WGS sequence"/>
</dbReference>
<keyword evidence="2" id="KW-0813">Transport</keyword>
<accession>A0A4Q7LFL3</accession>
<dbReference type="InterPro" id="IPR003439">
    <property type="entry name" value="ABC_transporter-like_ATP-bd"/>
</dbReference>
<dbReference type="PROSITE" id="PS00211">
    <property type="entry name" value="ABC_TRANSPORTER_1"/>
    <property type="match status" value="1"/>
</dbReference>
<evidence type="ECO:0000256" key="5">
    <source>
        <dbReference type="ARBA" id="ARBA00022840"/>
    </source>
</evidence>
<dbReference type="GO" id="GO:0016887">
    <property type="term" value="F:ATP hydrolysis activity"/>
    <property type="evidence" value="ECO:0007669"/>
    <property type="project" value="InterPro"/>
</dbReference>
<proteinExistence type="inferred from homology"/>
<dbReference type="CDD" id="cd03214">
    <property type="entry name" value="ABC_Iron-Siderophores_B12_Hemin"/>
    <property type="match status" value="1"/>
</dbReference>
<dbReference type="EMBL" id="SGWV01000010">
    <property type="protein sequence ID" value="RZS53305.1"/>
    <property type="molecule type" value="Genomic_DNA"/>
</dbReference>
<dbReference type="SMART" id="SM00382">
    <property type="entry name" value="AAA"/>
    <property type="match status" value="1"/>
</dbReference>
<evidence type="ECO:0000256" key="2">
    <source>
        <dbReference type="ARBA" id="ARBA00022448"/>
    </source>
</evidence>
<keyword evidence="4" id="KW-0547">Nucleotide-binding</keyword>
<feature type="domain" description="ABC transporter" evidence="6">
    <location>
        <begin position="3"/>
        <end position="231"/>
    </location>
</feature>
<dbReference type="SUPFAM" id="SSF52540">
    <property type="entry name" value="P-loop containing nucleoside triphosphate hydrolases"/>
    <property type="match status" value="1"/>
</dbReference>
<name>A0A4Q7LFL3_9BURK</name>
<dbReference type="Pfam" id="PF00005">
    <property type="entry name" value="ABC_tran"/>
    <property type="match status" value="1"/>
</dbReference>
<comment type="similarity">
    <text evidence="1">Belongs to the ABC transporter superfamily.</text>
</comment>
<evidence type="ECO:0000256" key="1">
    <source>
        <dbReference type="ARBA" id="ARBA00005417"/>
    </source>
</evidence>
<evidence type="ECO:0000259" key="6">
    <source>
        <dbReference type="PROSITE" id="PS50893"/>
    </source>
</evidence>
<dbReference type="InterPro" id="IPR017871">
    <property type="entry name" value="ABC_transporter-like_CS"/>
</dbReference>
<gene>
    <name evidence="7" type="ORF">EV685_2933</name>
</gene>
<keyword evidence="3" id="KW-1003">Cell membrane</keyword>
<dbReference type="Gene3D" id="3.40.50.300">
    <property type="entry name" value="P-loop containing nucleotide triphosphate hydrolases"/>
    <property type="match status" value="1"/>
</dbReference>
<evidence type="ECO:0000313" key="7">
    <source>
        <dbReference type="EMBL" id="RZS53305.1"/>
    </source>
</evidence>
<dbReference type="InterPro" id="IPR003593">
    <property type="entry name" value="AAA+_ATPase"/>
</dbReference>
<reference evidence="7 8" key="1">
    <citation type="submission" date="2019-02" db="EMBL/GenBank/DDBJ databases">
        <title>Genomic Encyclopedia of Type Strains, Phase IV (KMG-IV): sequencing the most valuable type-strain genomes for metagenomic binning, comparative biology and taxonomic classification.</title>
        <authorList>
            <person name="Goeker M."/>
        </authorList>
    </citation>
    <scope>NUCLEOTIDE SEQUENCE [LARGE SCALE GENOMIC DNA]</scope>
    <source>
        <strain evidence="7 8">DSM 10617</strain>
    </source>
</reference>
<dbReference type="InterPro" id="IPR027417">
    <property type="entry name" value="P-loop_NTPase"/>
</dbReference>
<dbReference type="FunFam" id="3.40.50.300:FF:000134">
    <property type="entry name" value="Iron-enterobactin ABC transporter ATP-binding protein"/>
    <property type="match status" value="1"/>
</dbReference>
<dbReference type="PROSITE" id="PS50893">
    <property type="entry name" value="ABC_TRANSPORTER_2"/>
    <property type="match status" value="1"/>
</dbReference>
<evidence type="ECO:0000313" key="8">
    <source>
        <dbReference type="Proteomes" id="UP000293433"/>
    </source>
</evidence>
<protein>
    <submittedName>
        <fullName evidence="7">Iron complex transport system ATP-binding protein</fullName>
    </submittedName>
</protein>
<dbReference type="PANTHER" id="PTHR42794">
    <property type="entry name" value="HEMIN IMPORT ATP-BINDING PROTEIN HMUV"/>
    <property type="match status" value="1"/>
</dbReference>
<organism evidence="7 8">
    <name type="scientific">Sphaerotilus mobilis</name>
    <dbReference type="NCBI Taxonomy" id="47994"/>
    <lineage>
        <taxon>Bacteria</taxon>
        <taxon>Pseudomonadati</taxon>
        <taxon>Pseudomonadota</taxon>
        <taxon>Betaproteobacteria</taxon>
        <taxon>Burkholderiales</taxon>
        <taxon>Sphaerotilaceae</taxon>
        <taxon>Sphaerotilus</taxon>
    </lineage>
</organism>
<keyword evidence="3" id="KW-0472">Membrane</keyword>
<dbReference type="AlphaFoldDB" id="A0A4Q7LFL3"/>